<proteinExistence type="predicted"/>
<dbReference type="Pfam" id="PF00149">
    <property type="entry name" value="Metallophos"/>
    <property type="match status" value="1"/>
</dbReference>
<dbReference type="EMBL" id="GG704916">
    <property type="protein sequence ID" value="EAS32423.1"/>
    <property type="molecule type" value="Genomic_DNA"/>
</dbReference>
<organism evidence="2 3">
    <name type="scientific">Coccidioides immitis (strain RS)</name>
    <name type="common">Valley fever fungus</name>
    <dbReference type="NCBI Taxonomy" id="246410"/>
    <lineage>
        <taxon>Eukaryota</taxon>
        <taxon>Fungi</taxon>
        <taxon>Dikarya</taxon>
        <taxon>Ascomycota</taxon>
        <taxon>Pezizomycotina</taxon>
        <taxon>Eurotiomycetes</taxon>
        <taxon>Eurotiomycetidae</taxon>
        <taxon>Onygenales</taxon>
        <taxon>Onygenaceae</taxon>
        <taxon>Coccidioides</taxon>
    </lineage>
</organism>
<dbReference type="SUPFAM" id="SSF56300">
    <property type="entry name" value="Metallo-dependent phosphatases"/>
    <property type="match status" value="1"/>
</dbReference>
<dbReference type="OrthoDB" id="630188at2759"/>
<evidence type="ECO:0000313" key="3">
    <source>
        <dbReference type="Proteomes" id="UP000001261"/>
    </source>
</evidence>
<accession>A0A0E1RY90</accession>
<dbReference type="OMA" id="EYDPIIF"/>
<protein>
    <submittedName>
        <fullName evidence="2">Phosphoesterase</fullName>
    </submittedName>
</protein>
<dbReference type="InParanoid" id="A0A0E1RY90"/>
<evidence type="ECO:0000313" key="2">
    <source>
        <dbReference type="EMBL" id="EAS32423.1"/>
    </source>
</evidence>
<dbReference type="AlphaFoldDB" id="A0A0E1RY90"/>
<dbReference type="InterPro" id="IPR051693">
    <property type="entry name" value="UPF0046_metallophosphoest"/>
</dbReference>
<dbReference type="GO" id="GO:0016787">
    <property type="term" value="F:hydrolase activity"/>
    <property type="evidence" value="ECO:0007669"/>
    <property type="project" value="InterPro"/>
</dbReference>
<reference evidence="3" key="2">
    <citation type="journal article" date="2010" name="Genome Res.">
        <title>Population genomic sequencing of Coccidioides fungi reveals recent hybridization and transposon control.</title>
        <authorList>
            <person name="Neafsey D.E."/>
            <person name="Barker B.M."/>
            <person name="Sharpton T.J."/>
            <person name="Stajich J.E."/>
            <person name="Park D.J."/>
            <person name="Whiston E."/>
            <person name="Hung C.-Y."/>
            <person name="McMahan C."/>
            <person name="White J."/>
            <person name="Sykes S."/>
            <person name="Heiman D."/>
            <person name="Young S."/>
            <person name="Zeng Q."/>
            <person name="Abouelleil A."/>
            <person name="Aftuck L."/>
            <person name="Bessette D."/>
            <person name="Brown A."/>
            <person name="FitzGerald M."/>
            <person name="Lui A."/>
            <person name="Macdonald J.P."/>
            <person name="Priest M."/>
            <person name="Orbach M.J."/>
            <person name="Galgiani J.N."/>
            <person name="Kirkland T.N."/>
            <person name="Cole G.T."/>
            <person name="Birren B.W."/>
            <person name="Henn M.R."/>
            <person name="Taylor J.W."/>
            <person name="Rounsley S.D."/>
        </authorList>
    </citation>
    <scope>GENOME REANNOTATION</scope>
    <source>
        <strain evidence="3">RS</strain>
    </source>
</reference>
<evidence type="ECO:0000259" key="1">
    <source>
        <dbReference type="Pfam" id="PF00149"/>
    </source>
</evidence>
<reference evidence="3" key="1">
    <citation type="journal article" date="2009" name="Genome Res.">
        <title>Comparative genomic analyses of the human fungal pathogens Coccidioides and their relatives.</title>
        <authorList>
            <person name="Sharpton T.J."/>
            <person name="Stajich J.E."/>
            <person name="Rounsley S.D."/>
            <person name="Gardner M.J."/>
            <person name="Wortman J.R."/>
            <person name="Jordar V.S."/>
            <person name="Maiti R."/>
            <person name="Kodira C.D."/>
            <person name="Neafsey D.E."/>
            <person name="Zeng Q."/>
            <person name="Hung C.-Y."/>
            <person name="McMahan C."/>
            <person name="Muszewska A."/>
            <person name="Grynberg M."/>
            <person name="Mandel M.A."/>
            <person name="Kellner E.M."/>
            <person name="Barker B.M."/>
            <person name="Galgiani J.N."/>
            <person name="Orbach M.J."/>
            <person name="Kirkland T.N."/>
            <person name="Cole G.T."/>
            <person name="Henn M.R."/>
            <person name="Birren B.W."/>
            <person name="Taylor J.W."/>
        </authorList>
    </citation>
    <scope>NUCLEOTIDE SEQUENCE [LARGE SCALE GENOMIC DNA]</scope>
    <source>
        <strain evidence="3">RS</strain>
    </source>
</reference>
<dbReference type="KEGG" id="cim:CIMG_03447"/>
<dbReference type="InterPro" id="IPR004843">
    <property type="entry name" value="Calcineurin-like_PHP"/>
</dbReference>
<dbReference type="InterPro" id="IPR029052">
    <property type="entry name" value="Metallo-depent_PP-like"/>
</dbReference>
<gene>
    <name evidence="2" type="ORF">CIMG_03447</name>
</gene>
<dbReference type="GeneID" id="4563291"/>
<keyword evidence="3" id="KW-1185">Reference proteome</keyword>
<dbReference type="CDD" id="cd07379">
    <property type="entry name" value="MPP_239FB"/>
    <property type="match status" value="1"/>
</dbReference>
<dbReference type="VEuPathDB" id="FungiDB:CIMG_03447"/>
<sequence>MFSTGPSGLEALLHRPRRPTRWQHFASNPITYIAQLIYNLRPIPKGNTASTTTTGSFNSPVTVVCISDTHNCQPHIPDGDILIHAGDLTQSGSRAELQEAISWLNRLPHKYKIVIAGNHDISLDPATYTLKEHDPVQLPRKLVWGDVIYLQSSSVKLTFFGENKREISVYGSPFSPSHGNWAFQYPRRGDFWLESIPEETDVLVTHAPPRGHLDLGYGCESLLRELWRLRCRPGLHVFGHVHEGYGVEVGVFDGLQRVYEGVVMGRGNRVWGLIKMLGELLKVWVRMGWRCENVRRTSFVNASIVGGLLDEERREPVIVTI</sequence>
<name>A0A0E1RY90_COCIM</name>
<dbReference type="Proteomes" id="UP000001261">
    <property type="component" value="Unassembled WGS sequence"/>
</dbReference>
<dbReference type="PANTHER" id="PTHR12905">
    <property type="entry name" value="METALLOPHOSPHOESTERASE"/>
    <property type="match status" value="1"/>
</dbReference>
<dbReference type="RefSeq" id="XP_001244006.1">
    <property type="nucleotide sequence ID" value="XM_001244005.2"/>
</dbReference>
<feature type="domain" description="Calcineurin-like phosphoesterase" evidence="1">
    <location>
        <begin position="66"/>
        <end position="243"/>
    </location>
</feature>
<dbReference type="PANTHER" id="PTHR12905:SF0">
    <property type="entry name" value="CALCINEURIN-LIKE PHOSPHOESTERASE DOMAIN-CONTAINING PROTEIN"/>
    <property type="match status" value="1"/>
</dbReference>
<dbReference type="Gene3D" id="3.60.21.10">
    <property type="match status" value="1"/>
</dbReference>